<comment type="caution">
    <text evidence="1">The sequence shown here is derived from an EMBL/GenBank/DDBJ whole genome shotgun (WGS) entry which is preliminary data.</text>
</comment>
<gene>
    <name evidence="1" type="ORF">ACE1CA_33915</name>
</gene>
<keyword evidence="2" id="KW-1185">Reference proteome</keyword>
<reference evidence="1 2" key="1">
    <citation type="submission" date="2024-09" db="EMBL/GenBank/DDBJ databases">
        <title>Floridaenema gen nov. (Aerosakkonemataceae, Aerosakkonematales ord. nov., Cyanobacteria) from benthic tropical and subtropical fresh waters, with the description of four new species.</title>
        <authorList>
            <person name="Moretto J.A."/>
            <person name="Berthold D.E."/>
            <person name="Lefler F.W."/>
            <person name="Huang I.-S."/>
            <person name="Laughinghouse H. IV."/>
        </authorList>
    </citation>
    <scope>NUCLEOTIDE SEQUENCE [LARGE SCALE GENOMIC DNA]</scope>
    <source>
        <strain evidence="1 2">BLCC-F167</strain>
    </source>
</reference>
<evidence type="ECO:0000313" key="2">
    <source>
        <dbReference type="Proteomes" id="UP001576780"/>
    </source>
</evidence>
<dbReference type="EMBL" id="JBHFNT010000310">
    <property type="protein sequence ID" value="MFB2839515.1"/>
    <property type="molecule type" value="Genomic_DNA"/>
</dbReference>
<accession>A0ABV4WWL7</accession>
<name>A0ABV4WWL7_9CYAN</name>
<proteinExistence type="predicted"/>
<protein>
    <submittedName>
        <fullName evidence="1">Uncharacterized protein</fullName>
    </submittedName>
</protein>
<organism evidence="1 2">
    <name type="scientific">Floridaenema evergladense BLCC-F167</name>
    <dbReference type="NCBI Taxonomy" id="3153639"/>
    <lineage>
        <taxon>Bacteria</taxon>
        <taxon>Bacillati</taxon>
        <taxon>Cyanobacteriota</taxon>
        <taxon>Cyanophyceae</taxon>
        <taxon>Oscillatoriophycideae</taxon>
        <taxon>Aerosakkonematales</taxon>
        <taxon>Aerosakkonemataceae</taxon>
        <taxon>Floridanema</taxon>
        <taxon>Floridanema evergladense</taxon>
    </lineage>
</organism>
<evidence type="ECO:0000313" key="1">
    <source>
        <dbReference type="EMBL" id="MFB2839515.1"/>
    </source>
</evidence>
<dbReference type="Proteomes" id="UP001576780">
    <property type="component" value="Unassembled WGS sequence"/>
</dbReference>
<sequence length="68" mass="7799">MAISLLEKKTIEEVTEEVIDYRGKTPLKTKEGIKLITAKVIKDGYILDDNHEYISELDFGQRKTASRD</sequence>
<dbReference type="RefSeq" id="WP_413281783.1">
    <property type="nucleotide sequence ID" value="NZ_JBHFNT010000310.1"/>
</dbReference>